<evidence type="ECO:0008006" key="2">
    <source>
        <dbReference type="Google" id="ProtNLM"/>
    </source>
</evidence>
<dbReference type="PANTHER" id="PTHR15002:SF0">
    <property type="entry name" value="RIBOSOMAL BIOGENESIS PROTEIN LAS1L"/>
    <property type="match status" value="1"/>
</dbReference>
<proteinExistence type="predicted"/>
<dbReference type="GO" id="GO:0090730">
    <property type="term" value="C:Las1 complex"/>
    <property type="evidence" value="ECO:0007669"/>
    <property type="project" value="InterPro"/>
</dbReference>
<name>A0AAW2HZJ4_9NEOP</name>
<sequence>MEKQKTTLLVPWVDRSEWKDVRLKLLSDKFEDKIEAYKIMSMWKLRGDTIPAFVEITASILQVLVEDYNSGTNPQVNDYSLRLAYATSLIRFVNHVHNLSEFKGTTLYRAAKTQNIPDWLITIRHDAAHGRELPSIETFELAAKASFQWLLEYYWLHEEISLHHLESNFRNYGDEVLKYKINFSLLPIFVIAFKIWGVLSDSLNNSLKKLSDLSKDQVFRHYVQDLVNACEGCKNIPDNAAEHLEVMRKVFVDHKSSRTQKACSLISMQNNIIDFIRCMGYDDTSKYTLIQALMQSDFMLDTTQKHWKRVIFLIQSLKYLTPFLELLFELAGEDNDMALGLLNSLLPAIQILKERWPSYKNVCNSTRTGEELEILKNKARKKYASRIKKCSLPLHLQAPPSITMSMVYKLLLNPSQKSRSVIFRSLRLVEPPVPEVLMNDVRQLVSVYCDCNNSKEDIESDKIYTLEDVVNCLEKEGTIFDDKMEEEVPVNTAWTRSNIGAEDWSSCPLGLLPHQKSVDLKVPNMVKWRQETSPSQRKRPFTSVISQSAEMKKLRKYLKVNRQY</sequence>
<dbReference type="GO" id="GO:0000460">
    <property type="term" value="P:maturation of 5.8S rRNA"/>
    <property type="evidence" value="ECO:0007669"/>
    <property type="project" value="TreeGrafter"/>
</dbReference>
<organism evidence="1">
    <name type="scientific">Menopon gallinae</name>
    <name type="common">poultry shaft louse</name>
    <dbReference type="NCBI Taxonomy" id="328185"/>
    <lineage>
        <taxon>Eukaryota</taxon>
        <taxon>Metazoa</taxon>
        <taxon>Ecdysozoa</taxon>
        <taxon>Arthropoda</taxon>
        <taxon>Hexapoda</taxon>
        <taxon>Insecta</taxon>
        <taxon>Pterygota</taxon>
        <taxon>Neoptera</taxon>
        <taxon>Paraneoptera</taxon>
        <taxon>Psocodea</taxon>
        <taxon>Troctomorpha</taxon>
        <taxon>Phthiraptera</taxon>
        <taxon>Amblycera</taxon>
        <taxon>Menoponidae</taxon>
        <taxon>Menopon</taxon>
    </lineage>
</organism>
<reference evidence="1" key="1">
    <citation type="journal article" date="2024" name="Gigascience">
        <title>Chromosome-level genome of the poultry shaft louse Menopon gallinae provides insight into the host-switching and adaptive evolution of parasitic lice.</title>
        <authorList>
            <person name="Xu Y."/>
            <person name="Ma L."/>
            <person name="Liu S."/>
            <person name="Liang Y."/>
            <person name="Liu Q."/>
            <person name="He Z."/>
            <person name="Tian L."/>
            <person name="Duan Y."/>
            <person name="Cai W."/>
            <person name="Li H."/>
            <person name="Song F."/>
        </authorList>
    </citation>
    <scope>NUCLEOTIDE SEQUENCE</scope>
    <source>
        <strain evidence="1">Cailab_2023a</strain>
    </source>
</reference>
<dbReference type="GO" id="GO:0004519">
    <property type="term" value="F:endonuclease activity"/>
    <property type="evidence" value="ECO:0007669"/>
    <property type="project" value="InterPro"/>
</dbReference>
<dbReference type="EMBL" id="JARGDH010000002">
    <property type="protein sequence ID" value="KAL0274848.1"/>
    <property type="molecule type" value="Genomic_DNA"/>
</dbReference>
<comment type="caution">
    <text evidence="1">The sequence shown here is derived from an EMBL/GenBank/DDBJ whole genome shotgun (WGS) entry which is preliminary data.</text>
</comment>
<evidence type="ECO:0000313" key="1">
    <source>
        <dbReference type="EMBL" id="KAL0274848.1"/>
    </source>
</evidence>
<accession>A0AAW2HZJ4</accession>
<dbReference type="Pfam" id="PF04031">
    <property type="entry name" value="Las1"/>
    <property type="match status" value="1"/>
</dbReference>
<protein>
    <recommendedName>
        <fullName evidence="2">Ribosomal biogenesis protein LAS1L</fullName>
    </recommendedName>
</protein>
<dbReference type="GO" id="GO:0000470">
    <property type="term" value="P:maturation of LSU-rRNA"/>
    <property type="evidence" value="ECO:0007669"/>
    <property type="project" value="TreeGrafter"/>
</dbReference>
<dbReference type="AlphaFoldDB" id="A0AAW2HZJ4"/>
<dbReference type="InterPro" id="IPR007174">
    <property type="entry name" value="Las1"/>
</dbReference>
<gene>
    <name evidence="1" type="ORF">PYX00_002881</name>
</gene>
<dbReference type="GO" id="GO:0030687">
    <property type="term" value="C:preribosome, large subunit precursor"/>
    <property type="evidence" value="ECO:0007669"/>
    <property type="project" value="TreeGrafter"/>
</dbReference>
<dbReference type="PANTHER" id="PTHR15002">
    <property type="entry name" value="RIBOSOMAL BIOGENESIS PROTEIN LAS1L"/>
    <property type="match status" value="1"/>
</dbReference>